<keyword evidence="3" id="KW-1185">Reference proteome</keyword>
<reference evidence="2 3" key="1">
    <citation type="submission" date="2023-01" db="EMBL/GenBank/DDBJ databases">
        <title>Analysis of 21 Apiospora genomes using comparative genomics revels a genus with tremendous synthesis potential of carbohydrate active enzymes and secondary metabolites.</title>
        <authorList>
            <person name="Sorensen T."/>
        </authorList>
    </citation>
    <scope>NUCLEOTIDE SEQUENCE [LARGE SCALE GENOMIC DNA]</scope>
    <source>
        <strain evidence="2 3">CBS 117206</strain>
    </source>
</reference>
<name>A0AAW0QB35_9PEZI</name>
<comment type="caution">
    <text evidence="2">The sequence shown here is derived from an EMBL/GenBank/DDBJ whole genome shotgun (WGS) entry which is preliminary data.</text>
</comment>
<feature type="chain" id="PRO_5043441110" evidence="1">
    <location>
        <begin position="21"/>
        <end position="199"/>
    </location>
</feature>
<sequence>MKYLILTLVGLLLGLGGANAGSNMTQVLSTLPDGGYFMDMGINEHGLYSITDLDGNPVPGSPFPVDSSDMPAVGLASVAANETSIKTSDQWGCVAPNEWVDWDSWKTAGRRLANWCAAGNMVPQRKILKWVVNGSEAYICNYAGDQNCDGNEYWNYMQTIADKCTFVGCGWFLQGSGNKSLGRGIKGGKSDPFYVCNNV</sequence>
<protein>
    <submittedName>
        <fullName evidence="2">Uncharacterized protein</fullName>
    </submittedName>
</protein>
<dbReference type="EMBL" id="JAQQWP010000010">
    <property type="protein sequence ID" value="KAK8097247.1"/>
    <property type="molecule type" value="Genomic_DNA"/>
</dbReference>
<keyword evidence="1" id="KW-0732">Signal</keyword>
<dbReference type="AlphaFoldDB" id="A0AAW0QB35"/>
<evidence type="ECO:0000256" key="1">
    <source>
        <dbReference type="SAM" id="SignalP"/>
    </source>
</evidence>
<evidence type="ECO:0000313" key="2">
    <source>
        <dbReference type="EMBL" id="KAK8097247.1"/>
    </source>
</evidence>
<organism evidence="2 3">
    <name type="scientific">Apiospora kogelbergensis</name>
    <dbReference type="NCBI Taxonomy" id="1337665"/>
    <lineage>
        <taxon>Eukaryota</taxon>
        <taxon>Fungi</taxon>
        <taxon>Dikarya</taxon>
        <taxon>Ascomycota</taxon>
        <taxon>Pezizomycotina</taxon>
        <taxon>Sordariomycetes</taxon>
        <taxon>Xylariomycetidae</taxon>
        <taxon>Amphisphaeriales</taxon>
        <taxon>Apiosporaceae</taxon>
        <taxon>Apiospora</taxon>
    </lineage>
</organism>
<evidence type="ECO:0000313" key="3">
    <source>
        <dbReference type="Proteomes" id="UP001392437"/>
    </source>
</evidence>
<accession>A0AAW0QB35</accession>
<gene>
    <name evidence="2" type="ORF">PG999_013191</name>
</gene>
<proteinExistence type="predicted"/>
<dbReference type="Proteomes" id="UP001392437">
    <property type="component" value="Unassembled WGS sequence"/>
</dbReference>
<feature type="signal peptide" evidence="1">
    <location>
        <begin position="1"/>
        <end position="20"/>
    </location>
</feature>